<dbReference type="PANTHER" id="PTHR46214">
    <property type="entry name" value="ZINC FINGER, RING-CH-TYPE"/>
    <property type="match status" value="1"/>
</dbReference>
<protein>
    <recommendedName>
        <fullName evidence="6">RING-CH-type domain-containing protein</fullName>
    </recommendedName>
</protein>
<gene>
    <name evidence="7" type="ORF">HS088_TW13G01427</name>
</gene>
<feature type="region of interest" description="Disordered" evidence="4">
    <location>
        <begin position="1"/>
        <end position="20"/>
    </location>
</feature>
<feature type="domain" description="RING-CH-type" evidence="6">
    <location>
        <begin position="57"/>
        <end position="121"/>
    </location>
</feature>
<dbReference type="OrthoDB" id="1912066at2759"/>
<sequence>MFNTHYDRDHHDHDGNDLPICGESSGEIGAHREESTSDCMSEVDLEGGALEREVHSGNKGERRDCRICHLGLKSRGGLAAIELGCSCKGDLGAAHKKCAETWFKIKGNMVCEICGATAVNVAGDQVNEPNTAMSVAPSAAVAPVIASENQTFWHGRRIMNFLLACMVFLFFISWLFHFKVIR</sequence>
<dbReference type="PROSITE" id="PS51292">
    <property type="entry name" value="ZF_RING_CH"/>
    <property type="match status" value="1"/>
</dbReference>
<reference evidence="7 8" key="1">
    <citation type="journal article" date="2020" name="Nat. Commun.">
        <title>Genome of Tripterygium wilfordii and identification of cytochrome P450 involved in triptolide biosynthesis.</title>
        <authorList>
            <person name="Tu L."/>
            <person name="Su P."/>
            <person name="Zhang Z."/>
            <person name="Gao L."/>
            <person name="Wang J."/>
            <person name="Hu T."/>
            <person name="Zhou J."/>
            <person name="Zhang Y."/>
            <person name="Zhao Y."/>
            <person name="Liu Y."/>
            <person name="Song Y."/>
            <person name="Tong Y."/>
            <person name="Lu Y."/>
            <person name="Yang J."/>
            <person name="Xu C."/>
            <person name="Jia M."/>
            <person name="Peters R.J."/>
            <person name="Huang L."/>
            <person name="Gao W."/>
        </authorList>
    </citation>
    <scope>NUCLEOTIDE SEQUENCE [LARGE SCALE GENOMIC DNA]</scope>
    <source>
        <strain evidence="8">cv. XIE 37</strain>
        <tissue evidence="7">Leaf</tissue>
    </source>
</reference>
<evidence type="ECO:0000256" key="4">
    <source>
        <dbReference type="SAM" id="MobiDB-lite"/>
    </source>
</evidence>
<evidence type="ECO:0000313" key="7">
    <source>
        <dbReference type="EMBL" id="KAF5738527.1"/>
    </source>
</evidence>
<keyword evidence="5" id="KW-0472">Membrane</keyword>
<evidence type="ECO:0000256" key="2">
    <source>
        <dbReference type="ARBA" id="ARBA00022771"/>
    </source>
</evidence>
<name>A0A7J7CWP6_TRIWF</name>
<feature type="compositionally biased region" description="Basic and acidic residues" evidence="4">
    <location>
        <begin position="1"/>
        <end position="16"/>
    </location>
</feature>
<dbReference type="Pfam" id="PF12906">
    <property type="entry name" value="RINGv"/>
    <property type="match status" value="1"/>
</dbReference>
<evidence type="ECO:0000259" key="6">
    <source>
        <dbReference type="PROSITE" id="PS51292"/>
    </source>
</evidence>
<comment type="caution">
    <text evidence="7">The sequence shown here is derived from an EMBL/GenBank/DDBJ whole genome shotgun (WGS) entry which is preliminary data.</text>
</comment>
<feature type="transmembrane region" description="Helical" evidence="5">
    <location>
        <begin position="158"/>
        <end position="176"/>
    </location>
</feature>
<dbReference type="PANTHER" id="PTHR46214:SF18">
    <property type="entry name" value="RING-CH-TYPE DOMAIN-CONTAINING PROTEIN"/>
    <property type="match status" value="1"/>
</dbReference>
<keyword evidence="5" id="KW-1133">Transmembrane helix</keyword>
<dbReference type="SUPFAM" id="SSF57850">
    <property type="entry name" value="RING/U-box"/>
    <property type="match status" value="1"/>
</dbReference>
<dbReference type="Gene3D" id="3.30.40.10">
    <property type="entry name" value="Zinc/RING finger domain, C3HC4 (zinc finger)"/>
    <property type="match status" value="1"/>
</dbReference>
<dbReference type="InParanoid" id="A0A7J7CWP6"/>
<dbReference type="GO" id="GO:0008270">
    <property type="term" value="F:zinc ion binding"/>
    <property type="evidence" value="ECO:0007669"/>
    <property type="project" value="UniProtKB-KW"/>
</dbReference>
<keyword evidence="8" id="KW-1185">Reference proteome</keyword>
<evidence type="ECO:0000256" key="5">
    <source>
        <dbReference type="SAM" id="Phobius"/>
    </source>
</evidence>
<accession>A0A7J7CWP6</accession>
<keyword evidence="1" id="KW-0479">Metal-binding</keyword>
<evidence type="ECO:0000256" key="3">
    <source>
        <dbReference type="ARBA" id="ARBA00022833"/>
    </source>
</evidence>
<keyword evidence="2" id="KW-0863">Zinc-finger</keyword>
<organism evidence="7 8">
    <name type="scientific">Tripterygium wilfordii</name>
    <name type="common">Thunder God vine</name>
    <dbReference type="NCBI Taxonomy" id="458696"/>
    <lineage>
        <taxon>Eukaryota</taxon>
        <taxon>Viridiplantae</taxon>
        <taxon>Streptophyta</taxon>
        <taxon>Embryophyta</taxon>
        <taxon>Tracheophyta</taxon>
        <taxon>Spermatophyta</taxon>
        <taxon>Magnoliopsida</taxon>
        <taxon>eudicotyledons</taxon>
        <taxon>Gunneridae</taxon>
        <taxon>Pentapetalae</taxon>
        <taxon>rosids</taxon>
        <taxon>fabids</taxon>
        <taxon>Celastrales</taxon>
        <taxon>Celastraceae</taxon>
        <taxon>Tripterygium</taxon>
    </lineage>
</organism>
<dbReference type="EMBL" id="JAAARO010000013">
    <property type="protein sequence ID" value="KAF5738527.1"/>
    <property type="molecule type" value="Genomic_DNA"/>
</dbReference>
<evidence type="ECO:0000313" key="8">
    <source>
        <dbReference type="Proteomes" id="UP000593562"/>
    </source>
</evidence>
<dbReference type="Proteomes" id="UP000593562">
    <property type="component" value="Unassembled WGS sequence"/>
</dbReference>
<dbReference type="SMART" id="SM00744">
    <property type="entry name" value="RINGv"/>
    <property type="match status" value="1"/>
</dbReference>
<dbReference type="FunCoup" id="A0A7J7CWP6">
    <property type="interactions" value="4"/>
</dbReference>
<evidence type="ECO:0000256" key="1">
    <source>
        <dbReference type="ARBA" id="ARBA00022723"/>
    </source>
</evidence>
<dbReference type="InterPro" id="IPR011016">
    <property type="entry name" value="Znf_RING-CH"/>
</dbReference>
<keyword evidence="3" id="KW-0862">Zinc</keyword>
<keyword evidence="5" id="KW-0812">Transmembrane</keyword>
<proteinExistence type="predicted"/>
<dbReference type="InterPro" id="IPR013083">
    <property type="entry name" value="Znf_RING/FYVE/PHD"/>
</dbReference>
<dbReference type="AlphaFoldDB" id="A0A7J7CWP6"/>